<evidence type="ECO:0000256" key="1">
    <source>
        <dbReference type="SAM" id="SignalP"/>
    </source>
</evidence>
<proteinExistence type="predicted"/>
<gene>
    <name evidence="3" type="ORF">NAV_LOCUS8933</name>
</gene>
<dbReference type="PANTHER" id="PTHR37435:SF3">
    <property type="entry name" value="DUMPY: SHORTER THAN WILD-TYPE"/>
    <property type="match status" value="1"/>
</dbReference>
<dbReference type="STRING" id="6277.A0A498SQ97"/>
<dbReference type="OrthoDB" id="5872457at2759"/>
<evidence type="ECO:0000313" key="3">
    <source>
        <dbReference type="EMBL" id="VBB34142.1"/>
    </source>
</evidence>
<protein>
    <recommendedName>
        <fullName evidence="2">aECM cysteine-cradle domain-containing protein</fullName>
    </recommendedName>
</protein>
<keyword evidence="1" id="KW-0732">Signal</keyword>
<dbReference type="PANTHER" id="PTHR37435">
    <property type="entry name" value="PROTEIN CBG14344"/>
    <property type="match status" value="1"/>
</dbReference>
<dbReference type="EMBL" id="UPTC01003111">
    <property type="protein sequence ID" value="VBB34142.1"/>
    <property type="molecule type" value="Genomic_DNA"/>
</dbReference>
<feature type="chain" id="PRO_5019840719" description="aECM cysteine-cradle domain-containing protein" evidence="1">
    <location>
        <begin position="18"/>
        <end position="482"/>
    </location>
</feature>
<name>A0A498SQ97_ACAVI</name>
<dbReference type="Proteomes" id="UP000276991">
    <property type="component" value="Unassembled WGS sequence"/>
</dbReference>
<sequence length="482" mass="55409">MHAKIIILLSLQVTVLAEEKPFLDLKKVIRGALDVVAAVPTSPSANYDLGDASQVTTSSGIQGIDPIIRERLSRLFHIPPDFVHRLAAQAGFIDYDPTTTKPFPNYCNFINSSQIITNHTVSEQQAAILQSEQQAVIFQPVIKDGHLYYQPFGVLPQGGQPKMIIYGGRLYIATPLPSEIHAQEVILGDDDMVMQNSSEMTDKNRKDDKMLDVSNEPNEETHYRRIYAQHMKAAEDAQIQTAKLRQVIVPNASSIEILEIESKARTSSPYRKMYNKELESYDALPQFDSQNKPEEINANLTQEDMIENDQHEVINFQMTTSMTPYNQNFKQYEEIDNIATDRGIIEESDEQTMTSTQQTDKFLTEKLSQESNEKDGNTEFMNEDQKMKRILALRRKMAADRKKFAERKRLLSSMKRKVNKEEDTKREIFRRDCYNIRSLAQQFGFTDLKQYVISNCAFIENYYPEFKCEEAEVSVNKCEQLF</sequence>
<dbReference type="InterPro" id="IPR055352">
    <property type="entry name" value="CCD_aECM"/>
</dbReference>
<accession>A0A498SQ97</accession>
<feature type="signal peptide" evidence="1">
    <location>
        <begin position="1"/>
        <end position="17"/>
    </location>
</feature>
<keyword evidence="4" id="KW-1185">Reference proteome</keyword>
<evidence type="ECO:0000259" key="2">
    <source>
        <dbReference type="Pfam" id="PF23626"/>
    </source>
</evidence>
<dbReference type="AlphaFoldDB" id="A0A498SQ97"/>
<reference evidence="3 4" key="1">
    <citation type="submission" date="2018-08" db="EMBL/GenBank/DDBJ databases">
        <authorList>
            <person name="Laetsch R D."/>
            <person name="Stevens L."/>
            <person name="Kumar S."/>
            <person name="Blaxter L. M."/>
        </authorList>
    </citation>
    <scope>NUCLEOTIDE SEQUENCE [LARGE SCALE GENOMIC DNA]</scope>
</reference>
<dbReference type="Pfam" id="PF23626">
    <property type="entry name" value="CCD_aECM"/>
    <property type="match status" value="1"/>
</dbReference>
<feature type="domain" description="aECM cysteine-cradle" evidence="2">
    <location>
        <begin position="430"/>
        <end position="481"/>
    </location>
</feature>
<evidence type="ECO:0000313" key="4">
    <source>
        <dbReference type="Proteomes" id="UP000276991"/>
    </source>
</evidence>
<organism evidence="3 4">
    <name type="scientific">Acanthocheilonema viteae</name>
    <name type="common">Filarial nematode worm</name>
    <name type="synonym">Dipetalonema viteae</name>
    <dbReference type="NCBI Taxonomy" id="6277"/>
    <lineage>
        <taxon>Eukaryota</taxon>
        <taxon>Metazoa</taxon>
        <taxon>Ecdysozoa</taxon>
        <taxon>Nematoda</taxon>
        <taxon>Chromadorea</taxon>
        <taxon>Rhabditida</taxon>
        <taxon>Spirurina</taxon>
        <taxon>Spiruromorpha</taxon>
        <taxon>Filarioidea</taxon>
        <taxon>Onchocercidae</taxon>
        <taxon>Acanthocheilonema</taxon>
    </lineage>
</organism>